<evidence type="ECO:0000313" key="2">
    <source>
        <dbReference type="Proteomes" id="UP001501822"/>
    </source>
</evidence>
<accession>A0ABN0XQP7</accession>
<name>A0ABN0XQP7_9ACTN</name>
<gene>
    <name evidence="1" type="ORF">GCM10010151_69920</name>
</gene>
<dbReference type="Proteomes" id="UP001501822">
    <property type="component" value="Unassembled WGS sequence"/>
</dbReference>
<keyword evidence="2" id="KW-1185">Reference proteome</keyword>
<dbReference type="RefSeq" id="WP_252805028.1">
    <property type="nucleotide sequence ID" value="NZ_BAAABM010000069.1"/>
</dbReference>
<comment type="caution">
    <text evidence="1">The sequence shown here is derived from an EMBL/GenBank/DDBJ whole genome shotgun (WGS) entry which is preliminary data.</text>
</comment>
<sequence>MSRVASFCSALIRRPLRAYHLVCARDDAATWKVVIPDGVWACPGCDTVLLQADPPLEHVCTGHTTV</sequence>
<reference evidence="1 2" key="1">
    <citation type="journal article" date="2019" name="Int. J. Syst. Evol. Microbiol.">
        <title>The Global Catalogue of Microorganisms (GCM) 10K type strain sequencing project: providing services to taxonomists for standard genome sequencing and annotation.</title>
        <authorList>
            <consortium name="The Broad Institute Genomics Platform"/>
            <consortium name="The Broad Institute Genome Sequencing Center for Infectious Disease"/>
            <person name="Wu L."/>
            <person name="Ma J."/>
        </authorList>
    </citation>
    <scope>NUCLEOTIDE SEQUENCE [LARGE SCALE GENOMIC DNA]</scope>
    <source>
        <strain evidence="1 2">JCM 3146</strain>
    </source>
</reference>
<dbReference type="EMBL" id="BAAABM010000069">
    <property type="protein sequence ID" value="GAA0370010.1"/>
    <property type="molecule type" value="Genomic_DNA"/>
</dbReference>
<protein>
    <recommendedName>
        <fullName evidence="3">C2H2-type domain-containing protein</fullName>
    </recommendedName>
</protein>
<evidence type="ECO:0000313" key="1">
    <source>
        <dbReference type="EMBL" id="GAA0370010.1"/>
    </source>
</evidence>
<organism evidence="1 2">
    <name type="scientific">Actinoallomurus spadix</name>
    <dbReference type="NCBI Taxonomy" id="79912"/>
    <lineage>
        <taxon>Bacteria</taxon>
        <taxon>Bacillati</taxon>
        <taxon>Actinomycetota</taxon>
        <taxon>Actinomycetes</taxon>
        <taxon>Streptosporangiales</taxon>
        <taxon>Thermomonosporaceae</taxon>
        <taxon>Actinoallomurus</taxon>
    </lineage>
</organism>
<evidence type="ECO:0008006" key="3">
    <source>
        <dbReference type="Google" id="ProtNLM"/>
    </source>
</evidence>
<proteinExistence type="predicted"/>